<comment type="caution">
    <text evidence="4">The sequence shown here is derived from an EMBL/GenBank/DDBJ whole genome shotgun (WGS) entry which is preliminary data.</text>
</comment>
<dbReference type="PANTHER" id="PTHR43767:SF1">
    <property type="entry name" value="NONRIBOSOMAL PEPTIDE SYNTHASE PES1 (EUROFUNG)-RELATED"/>
    <property type="match status" value="1"/>
</dbReference>
<feature type="domain" description="AMP-binding enzyme C-terminal" evidence="3">
    <location>
        <begin position="452"/>
        <end position="527"/>
    </location>
</feature>
<dbReference type="InterPro" id="IPR045851">
    <property type="entry name" value="AMP-bd_C_sf"/>
</dbReference>
<dbReference type="Gene3D" id="3.30.300.30">
    <property type="match status" value="1"/>
</dbReference>
<gene>
    <name evidence="4" type="ORF">FE633_03725</name>
</gene>
<dbReference type="PANTHER" id="PTHR43767">
    <property type="entry name" value="LONG-CHAIN-FATTY-ACID--COA LIGASE"/>
    <property type="match status" value="1"/>
</dbReference>
<dbReference type="InterPro" id="IPR020845">
    <property type="entry name" value="AMP-binding_CS"/>
</dbReference>
<feature type="domain" description="AMP-dependent synthetase/ligase" evidence="2">
    <location>
        <begin position="13"/>
        <end position="393"/>
    </location>
</feature>
<dbReference type="RefSeq" id="WP_138043606.1">
    <property type="nucleotide sequence ID" value="NZ_VBZC01000003.1"/>
</dbReference>
<evidence type="ECO:0000259" key="2">
    <source>
        <dbReference type="Pfam" id="PF00501"/>
    </source>
</evidence>
<keyword evidence="5" id="KW-1185">Reference proteome</keyword>
<dbReference type="PROSITE" id="PS00455">
    <property type="entry name" value="AMP_BINDING"/>
    <property type="match status" value="1"/>
</dbReference>
<evidence type="ECO:0000313" key="4">
    <source>
        <dbReference type="EMBL" id="TLS47608.1"/>
    </source>
</evidence>
<evidence type="ECO:0000259" key="3">
    <source>
        <dbReference type="Pfam" id="PF13193"/>
    </source>
</evidence>
<dbReference type="Gene3D" id="3.40.50.12780">
    <property type="entry name" value="N-terminal domain of ligase-like"/>
    <property type="match status" value="1"/>
</dbReference>
<feature type="compositionally biased region" description="Low complexity" evidence="1">
    <location>
        <begin position="540"/>
        <end position="565"/>
    </location>
</feature>
<sequence length="589" mass="62486">MDVSIGTIWEAVSRALPDAVAITEPGRETTYREFDERASRLAAALEAAGVREGDTVACYLYNGAAYLETVFAAFKLGAVPVNANYRYTGEELSELLTDADAAALVFSGALADRVTHAAGHVHTLKLLVRAGDPPAQGPAGPAVPELEDLLAAHAPREPRPRPGSDRLFMYTGGTTGKPKGVVWRQSDLLHSLVVPIFHPLGVTDLPATLDEAVAIATKAHHDGRAPTTMPVVPLMHATGLFNTMGALMVGGRVVTARQGGLSPEHVWHTVAEQRVELVIIAGNAVCQPLVDELLHAERTGTPYDLGSLRTLLSSGTALGDRLKKALHERADVTIIDAIASSEGGPFAFAVTSSVRDLPARFFPVPATRVIGADDRCVEPGSGETGTLAYCGPMPLGYYKDTARSATTWRTVDGVRYAIPGDLATLEADGAIRFLGRGSGVINTGGEKVHPQEVENVLLSHPAVTDCVVVGVPDETWGERVAGVVAVSPGATVTEEELRDWVRRSLAGYKVPRSVVLTDALPRTPTGKLEIAWARRRAQKAQEAPETQEAPKAPEAQEADEAQAAQEAKEAQEAEGSAPSALSREHKESR</sequence>
<dbReference type="AlphaFoldDB" id="A0A5R9G2A3"/>
<accession>A0A5R9G2A3</accession>
<dbReference type="GO" id="GO:0016878">
    <property type="term" value="F:acid-thiol ligase activity"/>
    <property type="evidence" value="ECO:0007669"/>
    <property type="project" value="UniProtKB-ARBA"/>
</dbReference>
<name>A0A5R9G2A3_9ACTN</name>
<dbReference type="InterPro" id="IPR050237">
    <property type="entry name" value="ATP-dep_AMP-bd_enzyme"/>
</dbReference>
<dbReference type="EMBL" id="VBZC01000003">
    <property type="protein sequence ID" value="TLS47608.1"/>
    <property type="molecule type" value="Genomic_DNA"/>
</dbReference>
<dbReference type="InterPro" id="IPR025110">
    <property type="entry name" value="AMP-bd_C"/>
</dbReference>
<proteinExistence type="predicted"/>
<dbReference type="Proteomes" id="UP000305906">
    <property type="component" value="Unassembled WGS sequence"/>
</dbReference>
<evidence type="ECO:0000313" key="5">
    <source>
        <dbReference type="Proteomes" id="UP000305906"/>
    </source>
</evidence>
<feature type="region of interest" description="Disordered" evidence="1">
    <location>
        <begin position="534"/>
        <end position="589"/>
    </location>
</feature>
<dbReference type="Pfam" id="PF13193">
    <property type="entry name" value="AMP-binding_C"/>
    <property type="match status" value="1"/>
</dbReference>
<protein>
    <submittedName>
        <fullName evidence="4">Acyl-CoA synthetase</fullName>
    </submittedName>
</protein>
<dbReference type="InterPro" id="IPR042099">
    <property type="entry name" value="ANL_N_sf"/>
</dbReference>
<dbReference type="NCBIfam" id="NF005863">
    <property type="entry name" value="PRK07798.1"/>
    <property type="match status" value="1"/>
</dbReference>
<organism evidence="4 5">
    <name type="scientific">Streptomyces montanus</name>
    <dbReference type="NCBI Taxonomy" id="2580423"/>
    <lineage>
        <taxon>Bacteria</taxon>
        <taxon>Bacillati</taxon>
        <taxon>Actinomycetota</taxon>
        <taxon>Actinomycetes</taxon>
        <taxon>Kitasatosporales</taxon>
        <taxon>Streptomycetaceae</taxon>
        <taxon>Streptomyces</taxon>
    </lineage>
</organism>
<dbReference type="InterPro" id="IPR000873">
    <property type="entry name" value="AMP-dep_synth/lig_dom"/>
</dbReference>
<evidence type="ECO:0000256" key="1">
    <source>
        <dbReference type="SAM" id="MobiDB-lite"/>
    </source>
</evidence>
<reference evidence="4 5" key="1">
    <citation type="submission" date="2019-05" db="EMBL/GenBank/DDBJ databases">
        <title>Streptomyces sp. NEAU-C151, a novel actinomycete isolated from soil.</title>
        <authorList>
            <person name="Han L."/>
            <person name="Jiang H."/>
        </authorList>
    </citation>
    <scope>NUCLEOTIDE SEQUENCE [LARGE SCALE GENOMIC DNA]</scope>
    <source>
        <strain evidence="4 5">NEAU-C151</strain>
    </source>
</reference>
<dbReference type="SUPFAM" id="SSF56801">
    <property type="entry name" value="Acetyl-CoA synthetase-like"/>
    <property type="match status" value="1"/>
</dbReference>
<dbReference type="Pfam" id="PF00501">
    <property type="entry name" value="AMP-binding"/>
    <property type="match status" value="1"/>
</dbReference>